<proteinExistence type="predicted"/>
<accession>A0A081KC43</accession>
<dbReference type="SUPFAM" id="SSF103515">
    <property type="entry name" value="Autotransporter"/>
    <property type="match status" value="1"/>
</dbReference>
<dbReference type="STRING" id="305900.GV64_14085"/>
<dbReference type="Gene3D" id="2.40.128.130">
    <property type="entry name" value="Autotransporter beta-domain"/>
    <property type="match status" value="1"/>
</dbReference>
<dbReference type="RefSeq" id="WP_020583422.1">
    <property type="nucleotide sequence ID" value="NZ_JOJP01000001.1"/>
</dbReference>
<feature type="domain" description="Autotransporter" evidence="1">
    <location>
        <begin position="1595"/>
        <end position="1865"/>
    </location>
</feature>
<dbReference type="eggNOG" id="COG3210">
    <property type="taxonomic scope" value="Bacteria"/>
</dbReference>
<evidence type="ECO:0000313" key="2">
    <source>
        <dbReference type="EMBL" id="KEI71719.1"/>
    </source>
</evidence>
<dbReference type="PROSITE" id="PS51208">
    <property type="entry name" value="AUTOTRANSPORTER"/>
    <property type="match status" value="1"/>
</dbReference>
<dbReference type="Proteomes" id="UP000027997">
    <property type="component" value="Unassembled WGS sequence"/>
</dbReference>
<gene>
    <name evidence="2" type="ORF">GV64_14085</name>
</gene>
<keyword evidence="3" id="KW-1185">Reference proteome</keyword>
<comment type="caution">
    <text evidence="2">The sequence shown here is derived from an EMBL/GenBank/DDBJ whole genome shotgun (WGS) entry which is preliminary data.</text>
</comment>
<evidence type="ECO:0000313" key="3">
    <source>
        <dbReference type="Proteomes" id="UP000027997"/>
    </source>
</evidence>
<dbReference type="SMART" id="SM00869">
    <property type="entry name" value="Autotransporter"/>
    <property type="match status" value="1"/>
</dbReference>
<organism evidence="2 3">
    <name type="scientific">Endozoicomonas elysicola</name>
    <dbReference type="NCBI Taxonomy" id="305900"/>
    <lineage>
        <taxon>Bacteria</taxon>
        <taxon>Pseudomonadati</taxon>
        <taxon>Pseudomonadota</taxon>
        <taxon>Gammaproteobacteria</taxon>
        <taxon>Oceanospirillales</taxon>
        <taxon>Endozoicomonadaceae</taxon>
        <taxon>Endozoicomonas</taxon>
    </lineage>
</organism>
<dbReference type="EMBL" id="JOJP01000001">
    <property type="protein sequence ID" value="KEI71719.1"/>
    <property type="molecule type" value="Genomic_DNA"/>
</dbReference>
<dbReference type="InterPro" id="IPR005546">
    <property type="entry name" value="Autotransporte_beta"/>
</dbReference>
<reference evidence="2 3" key="1">
    <citation type="submission" date="2014-06" db="EMBL/GenBank/DDBJ databases">
        <title>Whole Genome Sequences of Three Symbiotic Endozoicomonas Bacteria.</title>
        <authorList>
            <person name="Neave M.J."/>
            <person name="Apprill A."/>
            <person name="Voolstra C.R."/>
        </authorList>
    </citation>
    <scope>NUCLEOTIDE SEQUENCE [LARGE SCALE GENOMIC DNA]</scope>
    <source>
        <strain evidence="2 3">DSM 22380</strain>
    </source>
</reference>
<name>A0A081KC43_9GAMM</name>
<dbReference type="InterPro" id="IPR036709">
    <property type="entry name" value="Autotransporte_beta_dom_sf"/>
</dbReference>
<dbReference type="eggNOG" id="COG4625">
    <property type="taxonomic scope" value="Bacteria"/>
</dbReference>
<evidence type="ECO:0000259" key="1">
    <source>
        <dbReference type="PROSITE" id="PS51208"/>
    </source>
</evidence>
<dbReference type="Pfam" id="PF03797">
    <property type="entry name" value="Autotransporter"/>
    <property type="match status" value="1"/>
</dbReference>
<protein>
    <recommendedName>
        <fullName evidence="1">Autotransporter domain-containing protein</fullName>
    </recommendedName>
</protein>
<sequence>MGDIEIPLPEEGEMPAPMLIEEPTVPVINAGKIDGSLNNQGDINAGEQGIEVALSEIGLNFHNSGTVTSTTGTAIHISATSIGNDFVNEGNLFADIEPRYAVGESYDQPWLGAPSESGEMVLESLGVDEYGQAWYKIRNEGPMMQGVQLSDPSGEFISGELILDSGDQIVINTGQYSGDAQTFVLTYPVGEGEPLAEVSVIDQPFIPQEIEATQRGISLMGDYYDDGELELESQVSIGGKFTNIGAIRAVDEGIYISDTMIAGDFDNNGDITSLTSTGIALQDNVSIGGAFINSGDITADESGIEIESSSYINDEGIMDGDSLIVIGGDFTNSGTIIGRKHGIHLEGVQLDGNFTNDGDITSEEGSAIEIDDAIIDGNIINYGKLTVTEDDDENHGLSVIDSHIKGSILNLGDMDINGTEGFYLEETRVEGNIVNGDESAIGSVTIDAYSDAILLDDGTTVQGNLINYGTLIARNHDGIDLDQTNIDGNVENYGSIASGDNAFELDGDDDSDTPVYMTIQGSLINSGNLLTQEVDDEDSDRDGNGFDMDFVDIRTDLINSGNINSIHHGFLIQKSRIGGNFSNSGILDVEANGIVLEGLEPSQPPEIIPMVFSVEELHRLEIGGFFYNEGQITAGQNGIVLERADIGTNGDTADGAANFENHGNIDVTRGTAIQINDSTIAGNFINTGDLSADELYVYQAGDSYRRSWDGELNDGESPFVLEAAGTDENGDEWFKVRFDDEFGGSFPVTLIDEAGEIVFSGASVEAGEELYVNAGQLQGDLILTIPFAPEEILAQASPTPALFEPEYDPRSGITIENTEIGGAFINSGDISAYHSGLDLHQVSVNGGVSNSGDITANDYGITITDSQLSGDVINTSDAVITMTGNDPESGIRLDTVTGVGHFINHGTITSTDDASGDGMLAIDITMDGVMANTGTIDAETGMLMFGSDGATGFTNEGIITTEGPAMVVIESSVNGNIGVSTDGIIDTESMAGIFLGGVWNIDNLINEGRITVIDGDGITAIDSELDENVINTGTIAAGGNGISLHDLEASAIYNNGTITAGTYVEEEEEGPMPVSEATVPSGSGTGIYLSDSALQGNISNDVDGSILAATHGISLNSTNGATNILNEGRIEVGTDAIKLSNSSLDRIEDDGDFNSGNIINYSNGVLIAGDDAIRITNNSLVEGDIGNSGIITAVENAIDIDDSTVTAMIVNSVNITSGDVTIDIGGEDSDETSSVGEIRNSGTLASENGAVVRVADSSLGSIYNIGTLNGGQVSGDEMETERAIINDTTVAMDFRTAIAGLDLYNGSEDGNNGIINGDIYGSEHNDRIELAAGELNGDIYDVETIDITGTSTLNNDIFHFNNSSTLNVQEPGTLAFGVTDTVSVEGDYTQDGTLSVVLNENTADLADPVLEVTGSASLNEGSTISMSVEDRNIANFNPGATGENVHLIHADSGVTGDDKVTLASDSILFNYSTFSSNEGTEFGVVGTITDLGTLASSSGASTNAVNAISTFQGENSEGLVDLYTSNPDLYNAIYDGTEASLTELAEQLIAGNPGNSIAASQNAQNEAINTILGRIADLRTGASGISAGDGEAAGNNLRPDSLWIRAIYSDGDQKARDEFGGYSLRSKGFTLGADKDINDYLTLGLGMTMVTSTTNQTSSGTRGNNGETDTYLGSLYAGWRNQDYFVDANLNIGSSKTDLSGAGWNTRFDSSQIAISALAGKSFLFNSNDSLIEPSIGVNFTKLKSDSYSYNTTNVGETSLEALELGAGVRYMTSFDVGSGQLLPEVSLMAWHDFKAEAVEAEIGFENSGGTFTYFGPEAVKNRYQASAGVEYWMDNNFTLSLNYDHNWQSGFKADTVQAKLRYDF</sequence>